<dbReference type="PRINTS" id="PR00080">
    <property type="entry name" value="SDRFAMILY"/>
</dbReference>
<dbReference type="RefSeq" id="WP_240261477.1">
    <property type="nucleotide sequence ID" value="NZ_CP092488.2"/>
</dbReference>
<dbReference type="Gene3D" id="3.40.50.720">
    <property type="entry name" value="NAD(P)-binding Rossmann-like Domain"/>
    <property type="match status" value="1"/>
</dbReference>
<keyword evidence="6" id="KW-1185">Reference proteome</keyword>
<proteinExistence type="inferred from homology"/>
<dbReference type="PRINTS" id="PR00081">
    <property type="entry name" value="GDHRDH"/>
</dbReference>
<reference evidence="5" key="1">
    <citation type="submission" date="2022-08" db="EMBL/GenBank/DDBJ databases">
        <title>Whole genome sequencing of non-tuberculosis mycobacteria type-strains.</title>
        <authorList>
            <person name="Igarashi Y."/>
            <person name="Osugi A."/>
            <person name="Mitarai S."/>
        </authorList>
    </citation>
    <scope>NUCLEOTIDE SEQUENCE</scope>
    <source>
        <strain evidence="5">DSM 45127</strain>
    </source>
</reference>
<dbReference type="InterPro" id="IPR036291">
    <property type="entry name" value="NAD(P)-bd_dom_sf"/>
</dbReference>
<evidence type="ECO:0000256" key="1">
    <source>
        <dbReference type="ARBA" id="ARBA00006484"/>
    </source>
</evidence>
<dbReference type="SUPFAM" id="SSF51735">
    <property type="entry name" value="NAD(P)-binding Rossmann-fold domains"/>
    <property type="match status" value="1"/>
</dbReference>
<accession>A0ABY3VK29</accession>
<feature type="domain" description="Ketoreductase" evidence="4">
    <location>
        <begin position="6"/>
        <end position="207"/>
    </location>
</feature>
<dbReference type="Proteomes" id="UP001055336">
    <property type="component" value="Chromosome"/>
</dbReference>
<evidence type="ECO:0000313" key="5">
    <source>
        <dbReference type="EMBL" id="UMB69746.1"/>
    </source>
</evidence>
<gene>
    <name evidence="5" type="ORF">MKK62_26035</name>
</gene>
<protein>
    <submittedName>
        <fullName evidence="5">SDR family oxidoreductase</fullName>
    </submittedName>
</protein>
<dbReference type="EMBL" id="CP092488">
    <property type="protein sequence ID" value="UMB69746.1"/>
    <property type="molecule type" value="Genomic_DNA"/>
</dbReference>
<evidence type="ECO:0000256" key="2">
    <source>
        <dbReference type="ARBA" id="ARBA00023002"/>
    </source>
</evidence>
<keyword evidence="2" id="KW-0560">Oxidoreductase</keyword>
<evidence type="ECO:0000256" key="3">
    <source>
        <dbReference type="RuleBase" id="RU000363"/>
    </source>
</evidence>
<name>A0ABY3VK29_9MYCO</name>
<dbReference type="InterPro" id="IPR020904">
    <property type="entry name" value="Sc_DH/Rdtase_CS"/>
</dbReference>
<sequence length="235" mass="24284">MDIKGSVVLVTGANRGIGAEWVRQLRERGAAKIYAAARNPETVSQAEGVVPIALDVTDKAQVAAAARQAHDVQIVINNAAIATSQPLLTADLDEVHQEFETNVFGLVSVAQAFAPVLKANGGGALVNALSAVSWFSFPGMAGYSASKAAAWNLTDALRLELAGQNTLVVGLHSGAVNTTMGSQFPIDNVEPQQVVKAALDGLQAGHTEVLADDISGVVKSTLTSDPSRYTAILGG</sequence>
<dbReference type="Pfam" id="PF00106">
    <property type="entry name" value="adh_short"/>
    <property type="match status" value="1"/>
</dbReference>
<dbReference type="InterPro" id="IPR057326">
    <property type="entry name" value="KR_dom"/>
</dbReference>
<dbReference type="PROSITE" id="PS00061">
    <property type="entry name" value="ADH_SHORT"/>
    <property type="match status" value="1"/>
</dbReference>
<evidence type="ECO:0000313" key="6">
    <source>
        <dbReference type="Proteomes" id="UP001055336"/>
    </source>
</evidence>
<comment type="similarity">
    <text evidence="1 3">Belongs to the short-chain dehydrogenases/reductases (SDR) family.</text>
</comment>
<organism evidence="5 6">
    <name type="scientific">Mycobacterium paraterrae</name>
    <dbReference type="NCBI Taxonomy" id="577492"/>
    <lineage>
        <taxon>Bacteria</taxon>
        <taxon>Bacillati</taxon>
        <taxon>Actinomycetota</taxon>
        <taxon>Actinomycetes</taxon>
        <taxon>Mycobacteriales</taxon>
        <taxon>Mycobacteriaceae</taxon>
        <taxon>Mycobacterium</taxon>
    </lineage>
</organism>
<dbReference type="PANTHER" id="PTHR44169:SF6">
    <property type="entry name" value="NADPH-DEPENDENT 1-ACYLDIHYDROXYACETONE PHOSPHATE REDUCTASE"/>
    <property type="match status" value="1"/>
</dbReference>
<dbReference type="PANTHER" id="PTHR44169">
    <property type="entry name" value="NADPH-DEPENDENT 1-ACYLDIHYDROXYACETONE PHOSPHATE REDUCTASE"/>
    <property type="match status" value="1"/>
</dbReference>
<dbReference type="InterPro" id="IPR002347">
    <property type="entry name" value="SDR_fam"/>
</dbReference>
<dbReference type="NCBIfam" id="NF006119">
    <property type="entry name" value="PRK08264.1-5"/>
    <property type="match status" value="1"/>
</dbReference>
<dbReference type="SMART" id="SM00822">
    <property type="entry name" value="PKS_KR"/>
    <property type="match status" value="1"/>
</dbReference>
<evidence type="ECO:0000259" key="4">
    <source>
        <dbReference type="SMART" id="SM00822"/>
    </source>
</evidence>